<sequence>MQTEFMKQAYGLVYEIENYLRRYIEQTMQKEYGVGWFIEGPLVMKYKPYNKNYNTFHFHELVSMLRGYPCFVEITDTIYYELTQCDC</sequence>
<reference evidence="1 2" key="1">
    <citation type="submission" date="2019-07" db="EMBL/GenBank/DDBJ databases">
        <title>Genomic analysis of Lentibacillus sp. NKC851-2.</title>
        <authorList>
            <person name="Oh Y.J."/>
        </authorList>
    </citation>
    <scope>NUCLEOTIDE SEQUENCE [LARGE SCALE GENOMIC DNA]</scope>
    <source>
        <strain evidence="1 2">NKC851-2</strain>
    </source>
</reference>
<gene>
    <name evidence="1" type="ORF">FH966_06655</name>
</gene>
<comment type="caution">
    <text evidence="1">The sequence shown here is derived from an EMBL/GenBank/DDBJ whole genome shotgun (WGS) entry which is preliminary data.</text>
</comment>
<evidence type="ECO:0000313" key="2">
    <source>
        <dbReference type="Proteomes" id="UP000319280"/>
    </source>
</evidence>
<dbReference type="EMBL" id="VJMZ01000001">
    <property type="protein sequence ID" value="TRM11401.1"/>
    <property type="molecule type" value="Genomic_DNA"/>
</dbReference>
<dbReference type="Proteomes" id="UP000319280">
    <property type="component" value="Unassembled WGS sequence"/>
</dbReference>
<dbReference type="RefSeq" id="WP_142790539.1">
    <property type="nucleotide sequence ID" value="NZ_VJMZ01000001.1"/>
</dbReference>
<name>A0A549YHN7_9BACI</name>
<accession>A0A549YHN7</accession>
<organism evidence="1 2">
    <name type="scientific">Lentibacillus cibarius</name>
    <dbReference type="NCBI Taxonomy" id="2583219"/>
    <lineage>
        <taxon>Bacteria</taxon>
        <taxon>Bacillati</taxon>
        <taxon>Bacillota</taxon>
        <taxon>Bacilli</taxon>
        <taxon>Bacillales</taxon>
        <taxon>Bacillaceae</taxon>
        <taxon>Lentibacillus</taxon>
    </lineage>
</organism>
<protein>
    <submittedName>
        <fullName evidence="1">Uncharacterized protein</fullName>
    </submittedName>
</protein>
<proteinExistence type="predicted"/>
<keyword evidence="2" id="KW-1185">Reference proteome</keyword>
<evidence type="ECO:0000313" key="1">
    <source>
        <dbReference type="EMBL" id="TRM11401.1"/>
    </source>
</evidence>
<dbReference type="AlphaFoldDB" id="A0A549YHN7"/>